<evidence type="ECO:0000313" key="2">
    <source>
        <dbReference type="Proteomes" id="UP000492821"/>
    </source>
</evidence>
<reference evidence="3" key="2">
    <citation type="submission" date="2020-10" db="UniProtKB">
        <authorList>
            <consortium name="WormBaseParasite"/>
        </authorList>
    </citation>
    <scope>IDENTIFICATION</scope>
</reference>
<name>A0A7E4VSP0_PANRE</name>
<feature type="signal peptide" evidence="1">
    <location>
        <begin position="1"/>
        <end position="19"/>
    </location>
</feature>
<sequence>MRFLILLLLVFTICNIVVSIVYVQTTVSGKPCNEDGRKCVGDQRCINGSCYMLGHYYGLSCINYNDDAPLFGSFQRCPEYEQCFNGKCIPTGFYPLI</sequence>
<reference evidence="2" key="1">
    <citation type="journal article" date="2013" name="Genetics">
        <title>The draft genome and transcriptome of Panagrellus redivivus are shaped by the harsh demands of a free-living lifestyle.</title>
        <authorList>
            <person name="Srinivasan J."/>
            <person name="Dillman A.R."/>
            <person name="Macchietto M.G."/>
            <person name="Heikkinen L."/>
            <person name="Lakso M."/>
            <person name="Fracchia K.M."/>
            <person name="Antoshechkin I."/>
            <person name="Mortazavi A."/>
            <person name="Wong G."/>
            <person name="Sternberg P.W."/>
        </authorList>
    </citation>
    <scope>NUCLEOTIDE SEQUENCE [LARGE SCALE GENOMIC DNA]</scope>
    <source>
        <strain evidence="2">MT8872</strain>
    </source>
</reference>
<evidence type="ECO:0000256" key="1">
    <source>
        <dbReference type="SAM" id="SignalP"/>
    </source>
</evidence>
<protein>
    <submittedName>
        <fullName evidence="3">CC domain-containing protein</fullName>
    </submittedName>
</protein>
<evidence type="ECO:0000313" key="3">
    <source>
        <dbReference type="WBParaSite" id="Pan_g23713.t1"/>
    </source>
</evidence>
<organism evidence="2 3">
    <name type="scientific">Panagrellus redivivus</name>
    <name type="common">Microworm</name>
    <dbReference type="NCBI Taxonomy" id="6233"/>
    <lineage>
        <taxon>Eukaryota</taxon>
        <taxon>Metazoa</taxon>
        <taxon>Ecdysozoa</taxon>
        <taxon>Nematoda</taxon>
        <taxon>Chromadorea</taxon>
        <taxon>Rhabditida</taxon>
        <taxon>Tylenchina</taxon>
        <taxon>Panagrolaimomorpha</taxon>
        <taxon>Panagrolaimoidea</taxon>
        <taxon>Panagrolaimidae</taxon>
        <taxon>Panagrellus</taxon>
    </lineage>
</organism>
<feature type="chain" id="PRO_5028849778" evidence="1">
    <location>
        <begin position="20"/>
        <end position="97"/>
    </location>
</feature>
<keyword evidence="1" id="KW-0732">Signal</keyword>
<accession>A0A7E4VSP0</accession>
<proteinExistence type="predicted"/>
<dbReference type="WBParaSite" id="Pan_g23713.t1">
    <property type="protein sequence ID" value="Pan_g23713.t1"/>
    <property type="gene ID" value="Pan_g23713"/>
</dbReference>
<dbReference type="AlphaFoldDB" id="A0A7E4VSP0"/>
<dbReference type="Proteomes" id="UP000492821">
    <property type="component" value="Unassembled WGS sequence"/>
</dbReference>
<keyword evidence="2" id="KW-1185">Reference proteome</keyword>